<reference evidence="2" key="1">
    <citation type="submission" date="2023-03" db="EMBL/GenBank/DDBJ databases">
        <title>Massive genome expansion in bonnet fungi (Mycena s.s.) driven by repeated elements and novel gene families across ecological guilds.</title>
        <authorList>
            <consortium name="Lawrence Berkeley National Laboratory"/>
            <person name="Harder C.B."/>
            <person name="Miyauchi S."/>
            <person name="Viragh M."/>
            <person name="Kuo A."/>
            <person name="Thoen E."/>
            <person name="Andreopoulos B."/>
            <person name="Lu D."/>
            <person name="Skrede I."/>
            <person name="Drula E."/>
            <person name="Henrissat B."/>
            <person name="Morin E."/>
            <person name="Kohler A."/>
            <person name="Barry K."/>
            <person name="LaButti K."/>
            <person name="Morin E."/>
            <person name="Salamov A."/>
            <person name="Lipzen A."/>
            <person name="Mereny Z."/>
            <person name="Hegedus B."/>
            <person name="Baldrian P."/>
            <person name="Stursova M."/>
            <person name="Weitz H."/>
            <person name="Taylor A."/>
            <person name="Grigoriev I.V."/>
            <person name="Nagy L.G."/>
            <person name="Martin F."/>
            <person name="Kauserud H."/>
        </authorList>
    </citation>
    <scope>NUCLEOTIDE SEQUENCE</scope>
    <source>
        <strain evidence="2">CBHHK173m</strain>
    </source>
</reference>
<proteinExistence type="predicted"/>
<organism evidence="2 3">
    <name type="scientific">Mycena belliarum</name>
    <dbReference type="NCBI Taxonomy" id="1033014"/>
    <lineage>
        <taxon>Eukaryota</taxon>
        <taxon>Fungi</taxon>
        <taxon>Dikarya</taxon>
        <taxon>Basidiomycota</taxon>
        <taxon>Agaricomycotina</taxon>
        <taxon>Agaricomycetes</taxon>
        <taxon>Agaricomycetidae</taxon>
        <taxon>Agaricales</taxon>
        <taxon>Marasmiineae</taxon>
        <taxon>Mycenaceae</taxon>
        <taxon>Mycena</taxon>
    </lineage>
</organism>
<sequence>MTLLVKHDMYRLIKAQVLQLVHDNHLNRHKEVKIYYGRHELSLILSTMLDASRRTGRSVVLQNMIRYLIPFYFTTRASTMGPTHRKWRDLNYVPVLGDLRFFVRGYMDWDIEFRFKHIKNSINTVEAEEQTVNMTGCLYTHNLPFDITLPFAAHLFLLKRFTVKYETIEEFTSDLSAELQIDPAFADTPIFLAGGPGGREFAEPEVAATAASIYESLRAWGNKCGIPRAGVTALRRETSNMYSLQLGHRVAKDALHHATDGPFRNSYSRNLQNHNLVQIRLGEVAGALESFPGAKITENHKRHGFKSWAVEALIRREQEETPEGTQVKEDAKRARVAYKTSLLDLPDFKDVKDARLETWETYLRCYNATAAGYVIGTLNANRLFGLATGDIDPPKAEKGTPVAFKQPYNSEKTQPIRESFIEAETAFLKKQKHYLRQYDRGVKNEKNKQLLQRPLTGLAADRNVIVEALSAPDPGVHLKKALSSASAPPDLENLESLKRWATNLQIAQMAVSAIEDEGPGSNLAAQGDQDRLFAWLDSLSLNEPTPELASVATQRKAAKSKEDKEGPAAHDADDEDDTPGDDIDERSEEDILKIPVADARRALLEYYVLPVLAARAYAKYKVEDGYQCPRCSLYTHIKPLPVTILYSLVRFEEHILIRHSEWDDLELQIIEMGPDGASYHCPAGDFANAVSVKQVREHALSGNCVRGTIYANMARERAEATPIRHKNDRDDNKSSRLGRSRKANGLESDSEDSNFEGQVAVKVPKPAVSFKARVQDLIQTAASTSLDPDAAEAIADPLVKYVDGLPELGPARKGSKQPGEAEWDLLGLSEL</sequence>
<dbReference type="Proteomes" id="UP001222325">
    <property type="component" value="Unassembled WGS sequence"/>
</dbReference>
<feature type="compositionally biased region" description="Basic and acidic residues" evidence="1">
    <location>
        <begin position="559"/>
        <end position="571"/>
    </location>
</feature>
<feature type="compositionally biased region" description="Basic and acidic residues" evidence="1">
    <location>
        <begin position="725"/>
        <end position="734"/>
    </location>
</feature>
<feature type="region of interest" description="Disordered" evidence="1">
    <location>
        <begin position="546"/>
        <end position="589"/>
    </location>
</feature>
<keyword evidence="3" id="KW-1185">Reference proteome</keyword>
<evidence type="ECO:0000256" key="1">
    <source>
        <dbReference type="SAM" id="MobiDB-lite"/>
    </source>
</evidence>
<dbReference type="AlphaFoldDB" id="A0AAD6TPG4"/>
<name>A0AAD6TPG4_9AGAR</name>
<evidence type="ECO:0000313" key="2">
    <source>
        <dbReference type="EMBL" id="KAJ7073251.1"/>
    </source>
</evidence>
<gene>
    <name evidence="2" type="ORF">B0H15DRAFT_869610</name>
</gene>
<evidence type="ECO:0000313" key="3">
    <source>
        <dbReference type="Proteomes" id="UP001222325"/>
    </source>
</evidence>
<feature type="region of interest" description="Disordered" evidence="1">
    <location>
        <begin position="720"/>
        <end position="753"/>
    </location>
</feature>
<protein>
    <submittedName>
        <fullName evidence="2">Uncharacterized protein</fullName>
    </submittedName>
</protein>
<feature type="region of interest" description="Disordered" evidence="1">
    <location>
        <begin position="808"/>
        <end position="831"/>
    </location>
</feature>
<feature type="compositionally biased region" description="Acidic residues" evidence="1">
    <location>
        <begin position="572"/>
        <end position="588"/>
    </location>
</feature>
<comment type="caution">
    <text evidence="2">The sequence shown here is derived from an EMBL/GenBank/DDBJ whole genome shotgun (WGS) entry which is preliminary data.</text>
</comment>
<dbReference type="EMBL" id="JARJCN010000119">
    <property type="protein sequence ID" value="KAJ7073251.1"/>
    <property type="molecule type" value="Genomic_DNA"/>
</dbReference>
<accession>A0AAD6TPG4</accession>